<evidence type="ECO:0000259" key="1">
    <source>
        <dbReference type="Pfam" id="PF00149"/>
    </source>
</evidence>
<dbReference type="AlphaFoldDB" id="A0A9P5UAE6"/>
<reference evidence="2" key="1">
    <citation type="submission" date="2020-11" db="EMBL/GenBank/DDBJ databases">
        <authorList>
            <consortium name="DOE Joint Genome Institute"/>
            <person name="Ahrendt S."/>
            <person name="Riley R."/>
            <person name="Andreopoulos W."/>
            <person name="Labutti K."/>
            <person name="Pangilinan J."/>
            <person name="Ruiz-Duenas F.J."/>
            <person name="Barrasa J.M."/>
            <person name="Sanchez-Garcia M."/>
            <person name="Camarero S."/>
            <person name="Miyauchi S."/>
            <person name="Serrano A."/>
            <person name="Linde D."/>
            <person name="Babiker R."/>
            <person name="Drula E."/>
            <person name="Ayuso-Fernandez I."/>
            <person name="Pacheco R."/>
            <person name="Padilla G."/>
            <person name="Ferreira P."/>
            <person name="Barriuso J."/>
            <person name="Kellner H."/>
            <person name="Castanera R."/>
            <person name="Alfaro M."/>
            <person name="Ramirez L."/>
            <person name="Pisabarro A.G."/>
            <person name="Kuo A."/>
            <person name="Tritt A."/>
            <person name="Lipzen A."/>
            <person name="He G."/>
            <person name="Yan M."/>
            <person name="Ng V."/>
            <person name="Cullen D."/>
            <person name="Martin F."/>
            <person name="Rosso M.-N."/>
            <person name="Henrissat B."/>
            <person name="Hibbett D."/>
            <person name="Martinez A.T."/>
            <person name="Grigoriev I.V."/>
        </authorList>
    </citation>
    <scope>NUCLEOTIDE SEQUENCE</scope>
    <source>
        <strain evidence="2">AH 40177</strain>
    </source>
</reference>
<dbReference type="CDD" id="cd07379">
    <property type="entry name" value="MPP_239FB"/>
    <property type="match status" value="1"/>
</dbReference>
<evidence type="ECO:0000313" key="2">
    <source>
        <dbReference type="EMBL" id="KAF9072975.1"/>
    </source>
</evidence>
<accession>A0A9P5UAE6</accession>
<dbReference type="Pfam" id="PF00149">
    <property type="entry name" value="Metallophos"/>
    <property type="match status" value="1"/>
</dbReference>
<protein>
    <submittedName>
        <fullName evidence="2">Metallo-dependent phosphatase-like protein</fullName>
    </submittedName>
</protein>
<keyword evidence="3" id="KW-1185">Reference proteome</keyword>
<dbReference type="GO" id="GO:0016787">
    <property type="term" value="F:hydrolase activity"/>
    <property type="evidence" value="ECO:0007669"/>
    <property type="project" value="InterPro"/>
</dbReference>
<sequence>MPQRLQTLRGESARVYFAYDNPAEIPAKESGWTRFVCLSDTHSNTHWDKDGRMPRGDVLLHAGDLSRWGHVRMLKKTIDWLGNLEGYGSKIIIAGNHDVSYFSTDSSELMNLITIKLWLDKANEEELARVDDEQRAIALKECEEMMDKARLKERGLTYLEFEETKIGVSGIKEWAVYGSPASPRYSEGSFQYSTKEEAQEINSKIPHLTEILLTHTPPYGTLDKTRKDKHAGCKNLAKLLLSGDLSRCRLHVFGHIHEAAGVMIIPATERTPERVAVNAALPRKGQPIVVDLAAWEIDKQQ</sequence>
<feature type="domain" description="Calcineurin-like phosphoesterase" evidence="1">
    <location>
        <begin position="34"/>
        <end position="258"/>
    </location>
</feature>
<dbReference type="InterPro" id="IPR029052">
    <property type="entry name" value="Metallo-depent_PP-like"/>
</dbReference>
<dbReference type="OrthoDB" id="630188at2759"/>
<dbReference type="Gene3D" id="3.60.21.10">
    <property type="match status" value="1"/>
</dbReference>
<dbReference type="InterPro" id="IPR004843">
    <property type="entry name" value="Calcineurin-like_PHP"/>
</dbReference>
<dbReference type="SUPFAM" id="SSF56300">
    <property type="entry name" value="Metallo-dependent phosphatases"/>
    <property type="match status" value="1"/>
</dbReference>
<evidence type="ECO:0000313" key="3">
    <source>
        <dbReference type="Proteomes" id="UP000772434"/>
    </source>
</evidence>
<dbReference type="Proteomes" id="UP000772434">
    <property type="component" value="Unassembled WGS sequence"/>
</dbReference>
<comment type="caution">
    <text evidence="2">The sequence shown here is derived from an EMBL/GenBank/DDBJ whole genome shotgun (WGS) entry which is preliminary data.</text>
</comment>
<dbReference type="PANTHER" id="PTHR12905:SF0">
    <property type="entry name" value="CALCINEURIN-LIKE PHOSPHOESTERASE DOMAIN-CONTAINING PROTEIN"/>
    <property type="match status" value="1"/>
</dbReference>
<name>A0A9P5UAE6_9AGAR</name>
<dbReference type="InterPro" id="IPR051693">
    <property type="entry name" value="UPF0046_metallophosphoest"/>
</dbReference>
<dbReference type="EMBL" id="JADNRY010000021">
    <property type="protein sequence ID" value="KAF9072975.1"/>
    <property type="molecule type" value="Genomic_DNA"/>
</dbReference>
<proteinExistence type="predicted"/>
<dbReference type="PANTHER" id="PTHR12905">
    <property type="entry name" value="METALLOPHOSPHOESTERASE"/>
    <property type="match status" value="1"/>
</dbReference>
<gene>
    <name evidence="2" type="ORF">BDP27DRAFT_1400602</name>
</gene>
<organism evidence="2 3">
    <name type="scientific">Rhodocollybia butyracea</name>
    <dbReference type="NCBI Taxonomy" id="206335"/>
    <lineage>
        <taxon>Eukaryota</taxon>
        <taxon>Fungi</taxon>
        <taxon>Dikarya</taxon>
        <taxon>Basidiomycota</taxon>
        <taxon>Agaricomycotina</taxon>
        <taxon>Agaricomycetes</taxon>
        <taxon>Agaricomycetidae</taxon>
        <taxon>Agaricales</taxon>
        <taxon>Marasmiineae</taxon>
        <taxon>Omphalotaceae</taxon>
        <taxon>Rhodocollybia</taxon>
    </lineage>
</organism>